<dbReference type="Proteomes" id="UP001196413">
    <property type="component" value="Unassembled WGS sequence"/>
</dbReference>
<sequence length="126" mass="13396">MKIPISPASLLTGLFVTTLLATISTVLGCGVIPADQGSEQDIVFNVLERQGRSALLPDTVISLILGQLSVQLRQWNQDKDNCIIVGNTVTGICNGKADQTCTTTGRMVMMKHIPDTHSTISGTLSV</sequence>
<accession>A0AAD5WG96</accession>
<evidence type="ECO:0008006" key="4">
    <source>
        <dbReference type="Google" id="ProtNLM"/>
    </source>
</evidence>
<evidence type="ECO:0000313" key="2">
    <source>
        <dbReference type="EMBL" id="KAJ1369229.1"/>
    </source>
</evidence>
<keyword evidence="1" id="KW-0732">Signal</keyword>
<name>A0AAD5WG96_PARTN</name>
<dbReference type="EMBL" id="JAHQIW010006462">
    <property type="protein sequence ID" value="KAJ1369229.1"/>
    <property type="molecule type" value="Genomic_DNA"/>
</dbReference>
<protein>
    <recommendedName>
        <fullName evidence="4">Lipoprotein</fullName>
    </recommendedName>
</protein>
<evidence type="ECO:0000256" key="1">
    <source>
        <dbReference type="SAM" id="SignalP"/>
    </source>
</evidence>
<comment type="caution">
    <text evidence="2">The sequence shown here is derived from an EMBL/GenBank/DDBJ whole genome shotgun (WGS) entry which is preliminary data.</text>
</comment>
<feature type="chain" id="PRO_5041992040" description="Lipoprotein" evidence="1">
    <location>
        <begin position="29"/>
        <end position="126"/>
    </location>
</feature>
<gene>
    <name evidence="2" type="ORF">KIN20_030641</name>
</gene>
<dbReference type="PROSITE" id="PS51257">
    <property type="entry name" value="PROKAR_LIPOPROTEIN"/>
    <property type="match status" value="1"/>
</dbReference>
<dbReference type="AlphaFoldDB" id="A0AAD5WG96"/>
<organism evidence="2 3">
    <name type="scientific">Parelaphostrongylus tenuis</name>
    <name type="common">Meningeal worm</name>
    <dbReference type="NCBI Taxonomy" id="148309"/>
    <lineage>
        <taxon>Eukaryota</taxon>
        <taxon>Metazoa</taxon>
        <taxon>Ecdysozoa</taxon>
        <taxon>Nematoda</taxon>
        <taxon>Chromadorea</taxon>
        <taxon>Rhabditida</taxon>
        <taxon>Rhabditina</taxon>
        <taxon>Rhabditomorpha</taxon>
        <taxon>Strongyloidea</taxon>
        <taxon>Metastrongylidae</taxon>
        <taxon>Parelaphostrongylus</taxon>
    </lineage>
</organism>
<feature type="signal peptide" evidence="1">
    <location>
        <begin position="1"/>
        <end position="28"/>
    </location>
</feature>
<proteinExistence type="predicted"/>
<keyword evidence="3" id="KW-1185">Reference proteome</keyword>
<reference evidence="2" key="1">
    <citation type="submission" date="2021-06" db="EMBL/GenBank/DDBJ databases">
        <title>Parelaphostrongylus tenuis whole genome reference sequence.</title>
        <authorList>
            <person name="Garwood T.J."/>
            <person name="Larsen P.A."/>
            <person name="Fountain-Jones N.M."/>
            <person name="Garbe J.R."/>
            <person name="Macchietto M.G."/>
            <person name="Kania S.A."/>
            <person name="Gerhold R.W."/>
            <person name="Richards J.E."/>
            <person name="Wolf T.M."/>
        </authorList>
    </citation>
    <scope>NUCLEOTIDE SEQUENCE</scope>
    <source>
        <strain evidence="2">MNPRO001-30</strain>
        <tissue evidence="2">Meninges</tissue>
    </source>
</reference>
<evidence type="ECO:0000313" key="3">
    <source>
        <dbReference type="Proteomes" id="UP001196413"/>
    </source>
</evidence>